<feature type="binding site" evidence="5">
    <location>
        <position position="104"/>
    </location>
    <ligand>
        <name>substrate</name>
    </ligand>
</feature>
<dbReference type="SUPFAM" id="SSF51430">
    <property type="entry name" value="NAD(P)-linked oxidoreductase"/>
    <property type="match status" value="1"/>
</dbReference>
<evidence type="ECO:0000256" key="6">
    <source>
        <dbReference type="PIRSR" id="PIRSR000097-3"/>
    </source>
</evidence>
<comment type="catalytic activity">
    <reaction evidence="3">
        <text>hydroxyacetone + NADP(+) = methylglyoxal + NADPH + H(+)</text>
        <dbReference type="Rhea" id="RHEA:27986"/>
        <dbReference type="ChEBI" id="CHEBI:15378"/>
        <dbReference type="ChEBI" id="CHEBI:17158"/>
        <dbReference type="ChEBI" id="CHEBI:27957"/>
        <dbReference type="ChEBI" id="CHEBI:57783"/>
        <dbReference type="ChEBI" id="CHEBI:58349"/>
    </reaction>
</comment>
<feature type="site" description="Lowers pKa of active site Tyr" evidence="6">
    <location>
        <position position="75"/>
    </location>
</feature>
<dbReference type="PRINTS" id="PR00069">
    <property type="entry name" value="ALDKETRDTASE"/>
</dbReference>
<dbReference type="PANTHER" id="PTHR43827">
    <property type="entry name" value="2,5-DIKETO-D-GLUCONIC ACID REDUCTASE"/>
    <property type="match status" value="1"/>
</dbReference>
<dbReference type="GO" id="GO:0016616">
    <property type="term" value="F:oxidoreductase activity, acting on the CH-OH group of donors, NAD or NADP as acceptor"/>
    <property type="evidence" value="ECO:0007669"/>
    <property type="project" value="UniProtKB-ARBA"/>
</dbReference>
<keyword evidence="2" id="KW-0560">Oxidoreductase</keyword>
<dbReference type="InterPro" id="IPR036812">
    <property type="entry name" value="NAD(P)_OxRdtase_dom_sf"/>
</dbReference>
<dbReference type="AlphaFoldDB" id="A0AAU8CMD8"/>
<organism evidence="8">
    <name type="scientific">Mesorhizobium sp. WSM2240</name>
    <dbReference type="NCBI Taxonomy" id="3228851"/>
    <lineage>
        <taxon>Bacteria</taxon>
        <taxon>Pseudomonadati</taxon>
        <taxon>Pseudomonadota</taxon>
        <taxon>Alphaproteobacteria</taxon>
        <taxon>Hyphomicrobiales</taxon>
        <taxon>Phyllobacteriaceae</taxon>
        <taxon>Mesorhizobium</taxon>
    </lineage>
</organism>
<evidence type="ECO:0000256" key="3">
    <source>
        <dbReference type="ARBA" id="ARBA00049445"/>
    </source>
</evidence>
<dbReference type="InterPro" id="IPR018170">
    <property type="entry name" value="Aldo/ket_reductase_CS"/>
</dbReference>
<dbReference type="Gene3D" id="3.20.20.100">
    <property type="entry name" value="NADP-dependent oxidoreductase domain"/>
    <property type="match status" value="1"/>
</dbReference>
<comment type="similarity">
    <text evidence="1">Belongs to the aldo/keto reductase family.</text>
</comment>
<protein>
    <submittedName>
        <fullName evidence="8">Aldo/keto reductase</fullName>
    </submittedName>
</protein>
<feature type="domain" description="NADP-dependent oxidoreductase" evidence="7">
    <location>
        <begin position="18"/>
        <end position="255"/>
    </location>
</feature>
<dbReference type="EMBL" id="CP159253">
    <property type="protein sequence ID" value="XCG48077.1"/>
    <property type="molecule type" value="Genomic_DNA"/>
</dbReference>
<dbReference type="PANTHER" id="PTHR43827:SF13">
    <property type="entry name" value="ALDO_KETO REDUCTASE FAMILY PROTEIN"/>
    <property type="match status" value="1"/>
</dbReference>
<dbReference type="CDD" id="cd19071">
    <property type="entry name" value="AKR_AKR1-5-like"/>
    <property type="match status" value="1"/>
</dbReference>
<reference evidence="8" key="1">
    <citation type="submission" date="2024-06" db="EMBL/GenBank/DDBJ databases">
        <title>Mesorhizobium karijinii sp. nov., a symbiont of the iconic Swainsona formosa from arid Australia.</title>
        <authorList>
            <person name="Hill Y.J."/>
            <person name="Watkin E.L.J."/>
            <person name="O'Hara G.W."/>
            <person name="Terpolilli J."/>
            <person name="Tye M.L."/>
            <person name="Kohlmeier M.G."/>
        </authorList>
    </citation>
    <scope>NUCLEOTIDE SEQUENCE</scope>
    <source>
        <strain evidence="8">WSM2240</strain>
    </source>
</reference>
<feature type="active site" description="Proton donor" evidence="4">
    <location>
        <position position="50"/>
    </location>
</feature>
<dbReference type="RefSeq" id="WP_353644387.1">
    <property type="nucleotide sequence ID" value="NZ_CP159253.1"/>
</dbReference>
<dbReference type="PROSITE" id="PS00062">
    <property type="entry name" value="ALDOKETO_REDUCTASE_2"/>
    <property type="match status" value="1"/>
</dbReference>
<gene>
    <name evidence="8" type="ORF">ABVK50_22965</name>
</gene>
<sequence>MDPKSEIALHTGNKMPVLGLGTWQLTNDTAGTVAAALELGYRMIDTSGDYGTQPGIADGINQSGVERADFYLVTKVEEAGDAYQATLKNLDELQLDYADLMLIHRPPRTGAGEDLWRSLIRAKADGLAKDIGVSNYSIELIDTLIDATGEVPTVNQIEWSPFGYSDGMLRYAQEKHIAIQAYSPLTRTRRLRDETLAGIAAKYGKSPAQVLIRWNLQRSTVPLPKANQRQHLEENIDVFDFDIGERDLEVLNRLNEQYSSLGMLPYA</sequence>
<dbReference type="InterPro" id="IPR023210">
    <property type="entry name" value="NADP_OxRdtase_dom"/>
</dbReference>
<evidence type="ECO:0000256" key="5">
    <source>
        <dbReference type="PIRSR" id="PIRSR000097-2"/>
    </source>
</evidence>
<evidence type="ECO:0000256" key="4">
    <source>
        <dbReference type="PIRSR" id="PIRSR000097-1"/>
    </source>
</evidence>
<evidence type="ECO:0000259" key="7">
    <source>
        <dbReference type="Pfam" id="PF00248"/>
    </source>
</evidence>
<dbReference type="FunFam" id="3.20.20.100:FF:000002">
    <property type="entry name" value="2,5-diketo-D-gluconic acid reductase A"/>
    <property type="match status" value="1"/>
</dbReference>
<dbReference type="Pfam" id="PF00248">
    <property type="entry name" value="Aldo_ket_red"/>
    <property type="match status" value="1"/>
</dbReference>
<evidence type="ECO:0000256" key="2">
    <source>
        <dbReference type="ARBA" id="ARBA00023002"/>
    </source>
</evidence>
<accession>A0AAU8CMD8</accession>
<evidence type="ECO:0000313" key="8">
    <source>
        <dbReference type="EMBL" id="XCG48077.1"/>
    </source>
</evidence>
<evidence type="ECO:0000256" key="1">
    <source>
        <dbReference type="ARBA" id="ARBA00007905"/>
    </source>
</evidence>
<dbReference type="PIRSF" id="PIRSF000097">
    <property type="entry name" value="AKR"/>
    <property type="match status" value="1"/>
</dbReference>
<proteinExistence type="inferred from homology"/>
<name>A0AAU8CMD8_9HYPH</name>
<dbReference type="InterPro" id="IPR020471">
    <property type="entry name" value="AKR"/>
</dbReference>